<evidence type="ECO:0000259" key="3">
    <source>
        <dbReference type="Pfam" id="PF02541"/>
    </source>
</evidence>
<reference evidence="4" key="2">
    <citation type="journal article" date="2021" name="PeerJ">
        <title>Extensive microbial diversity within the chicken gut microbiome revealed by metagenomics and culture.</title>
        <authorList>
            <person name="Gilroy R."/>
            <person name="Ravi A."/>
            <person name="Getino M."/>
            <person name="Pursley I."/>
            <person name="Horton D.L."/>
            <person name="Alikhan N.F."/>
            <person name="Baker D."/>
            <person name="Gharbi K."/>
            <person name="Hall N."/>
            <person name="Watson M."/>
            <person name="Adriaenssens E.M."/>
            <person name="Foster-Nyarko E."/>
            <person name="Jarju S."/>
            <person name="Secka A."/>
            <person name="Antonio M."/>
            <person name="Oren A."/>
            <person name="Chaudhuri R.R."/>
            <person name="La Ragione R."/>
            <person name="Hildebrand F."/>
            <person name="Pallen M.J."/>
        </authorList>
    </citation>
    <scope>NUCLEOTIDE SEQUENCE</scope>
    <source>
        <strain evidence="4">CHK195-12923</strain>
    </source>
</reference>
<dbReference type="InterPro" id="IPR050273">
    <property type="entry name" value="GppA/Ppx_hydrolase"/>
</dbReference>
<evidence type="ECO:0000256" key="1">
    <source>
        <dbReference type="ARBA" id="ARBA00007125"/>
    </source>
</evidence>
<protein>
    <recommendedName>
        <fullName evidence="3">Ppx/GppA phosphatase N-terminal domain-containing protein</fullName>
    </recommendedName>
</protein>
<dbReference type="EMBL" id="DVNE01000016">
    <property type="protein sequence ID" value="HIU61354.1"/>
    <property type="molecule type" value="Genomic_DNA"/>
</dbReference>
<feature type="domain" description="Ppx/GppA phosphatase N-terminal" evidence="3">
    <location>
        <begin position="40"/>
        <end position="297"/>
    </location>
</feature>
<dbReference type="PANTHER" id="PTHR30005:SF0">
    <property type="entry name" value="RETROGRADE REGULATION PROTEIN 2"/>
    <property type="match status" value="1"/>
</dbReference>
<comment type="caution">
    <text evidence="4">The sequence shown here is derived from an EMBL/GenBank/DDBJ whole genome shotgun (WGS) entry which is preliminary data.</text>
</comment>
<dbReference type="AlphaFoldDB" id="A0A9D1SI62"/>
<sequence length="379" mass="41734">MNTFSEEKKNMYAVIDISSTSVSMLVCGKDGRPSYKFRESLSAISFTEGGKLSEHGVEKICDKIAVFQDQCKKLGVEVLYVLSTAAMRFIDNADEVLGAIRTRTGAVVNQIDGDTEAYCDCVANEKFRAMASPVIIDIGGASIEMCDLTKSGREGMYCLNFGALTLQRKFVKSVYPDKNECGKIKKYLKKAFAKADVPVFEGGTAVLVGATNRSIYEIYRDYYDIEVSENMTIERDKLKKLAKKLIEAPDRSHLLIKNAPEKIYFIVVALITLVQLLKKYGFASIAVSDYGVKEGFLKLVQDGELKAEISPFFPERPVKEIKSVEELAEHIKLRQKVGKPAKKAKKEDEGAEKAEDKAAEDGKAEAAPAAPAAEEGANN</sequence>
<gene>
    <name evidence="4" type="ORF">IAB69_01720</name>
</gene>
<dbReference type="GO" id="GO:0006357">
    <property type="term" value="P:regulation of transcription by RNA polymerase II"/>
    <property type="evidence" value="ECO:0007669"/>
    <property type="project" value="TreeGrafter"/>
</dbReference>
<dbReference type="Pfam" id="PF02541">
    <property type="entry name" value="Ppx-GppA"/>
    <property type="match status" value="1"/>
</dbReference>
<feature type="region of interest" description="Disordered" evidence="2">
    <location>
        <begin position="336"/>
        <end position="379"/>
    </location>
</feature>
<dbReference type="Gene3D" id="3.30.420.150">
    <property type="entry name" value="Exopolyphosphatase. Domain 2"/>
    <property type="match status" value="1"/>
</dbReference>
<evidence type="ECO:0000256" key="2">
    <source>
        <dbReference type="SAM" id="MobiDB-lite"/>
    </source>
</evidence>
<name>A0A9D1SI62_9FIRM</name>
<dbReference type="Gene3D" id="3.30.420.40">
    <property type="match status" value="1"/>
</dbReference>
<dbReference type="InterPro" id="IPR003695">
    <property type="entry name" value="Ppx_GppA_N"/>
</dbReference>
<reference evidence="4" key="1">
    <citation type="submission" date="2020-10" db="EMBL/GenBank/DDBJ databases">
        <authorList>
            <person name="Gilroy R."/>
        </authorList>
    </citation>
    <scope>NUCLEOTIDE SEQUENCE</scope>
    <source>
        <strain evidence="4">CHK195-12923</strain>
    </source>
</reference>
<proteinExistence type="inferred from homology"/>
<evidence type="ECO:0000313" key="4">
    <source>
        <dbReference type="EMBL" id="HIU61354.1"/>
    </source>
</evidence>
<organism evidence="4 5">
    <name type="scientific">Candidatus Coproplasma excrementigallinarum</name>
    <dbReference type="NCBI Taxonomy" id="2840747"/>
    <lineage>
        <taxon>Bacteria</taxon>
        <taxon>Bacillati</taxon>
        <taxon>Bacillota</taxon>
        <taxon>Clostridia</taxon>
        <taxon>Eubacteriales</taxon>
        <taxon>Candidatus Coproplasma</taxon>
    </lineage>
</organism>
<feature type="compositionally biased region" description="Low complexity" evidence="2">
    <location>
        <begin position="365"/>
        <end position="379"/>
    </location>
</feature>
<dbReference type="SUPFAM" id="SSF53067">
    <property type="entry name" value="Actin-like ATPase domain"/>
    <property type="match status" value="2"/>
</dbReference>
<dbReference type="PANTHER" id="PTHR30005">
    <property type="entry name" value="EXOPOLYPHOSPHATASE"/>
    <property type="match status" value="1"/>
</dbReference>
<dbReference type="InterPro" id="IPR043129">
    <property type="entry name" value="ATPase_NBD"/>
</dbReference>
<comment type="similarity">
    <text evidence="1">Belongs to the GppA/Ppx family.</text>
</comment>
<feature type="compositionally biased region" description="Basic and acidic residues" evidence="2">
    <location>
        <begin position="345"/>
        <end position="364"/>
    </location>
</feature>
<evidence type="ECO:0000313" key="5">
    <source>
        <dbReference type="Proteomes" id="UP000824110"/>
    </source>
</evidence>
<accession>A0A9D1SI62</accession>
<dbReference type="Proteomes" id="UP000824110">
    <property type="component" value="Unassembled WGS sequence"/>
</dbReference>